<dbReference type="OrthoDB" id="2506647at2759"/>
<organism evidence="2 3">
    <name type="scientific">Protea cynaroides</name>
    <dbReference type="NCBI Taxonomy" id="273540"/>
    <lineage>
        <taxon>Eukaryota</taxon>
        <taxon>Viridiplantae</taxon>
        <taxon>Streptophyta</taxon>
        <taxon>Embryophyta</taxon>
        <taxon>Tracheophyta</taxon>
        <taxon>Spermatophyta</taxon>
        <taxon>Magnoliopsida</taxon>
        <taxon>Proteales</taxon>
        <taxon>Proteaceae</taxon>
        <taxon>Protea</taxon>
    </lineage>
</organism>
<evidence type="ECO:0000313" key="2">
    <source>
        <dbReference type="EMBL" id="KAJ4977411.1"/>
    </source>
</evidence>
<evidence type="ECO:0000313" key="3">
    <source>
        <dbReference type="Proteomes" id="UP001141806"/>
    </source>
</evidence>
<dbReference type="PANTHER" id="PTHR11362:SF145">
    <property type="entry name" value="PROTEIN MOTHER OF FT AND TFL1-LIKE"/>
    <property type="match status" value="1"/>
</dbReference>
<dbReference type="InterPro" id="IPR001858">
    <property type="entry name" value="Phosphatidylethanolamine-bd_CS"/>
</dbReference>
<accession>A0A9Q0KVE1</accession>
<dbReference type="InterPro" id="IPR008914">
    <property type="entry name" value="PEBP"/>
</dbReference>
<dbReference type="Gene3D" id="3.90.280.10">
    <property type="entry name" value="PEBP-like"/>
    <property type="match status" value="1"/>
</dbReference>
<dbReference type="SUPFAM" id="SSF49777">
    <property type="entry name" value="PEBP-like"/>
    <property type="match status" value="1"/>
</dbReference>
<evidence type="ECO:0008006" key="4">
    <source>
        <dbReference type="Google" id="ProtNLM"/>
    </source>
</evidence>
<comment type="caution">
    <text evidence="2">The sequence shown here is derived from an EMBL/GenBank/DDBJ whole genome shotgun (WGS) entry which is preliminary data.</text>
</comment>
<dbReference type="Proteomes" id="UP001141806">
    <property type="component" value="Unassembled WGS sequence"/>
</dbReference>
<dbReference type="PANTHER" id="PTHR11362">
    <property type="entry name" value="PHOSPHATIDYLETHANOLAMINE-BINDING PROTEIN"/>
    <property type="match status" value="1"/>
</dbReference>
<dbReference type="InterPro" id="IPR035810">
    <property type="entry name" value="PEBP_euk"/>
</dbReference>
<evidence type="ECO:0000256" key="1">
    <source>
        <dbReference type="ARBA" id="ARBA00007091"/>
    </source>
</evidence>
<dbReference type="InterPro" id="IPR036610">
    <property type="entry name" value="PEBP-like_sf"/>
</dbReference>
<protein>
    <recommendedName>
        <fullName evidence="4">MFT-like protein</fullName>
    </recommendedName>
</protein>
<comment type="similarity">
    <text evidence="1">Belongs to the phosphatidylethanolamine-binding protein family.</text>
</comment>
<sequence length="183" mass="19938">MAATTGATRSVEPLTVGRVIGEVLDMFSPSTEFTVHYGSKQVANGCEIKPSATANKPKVRISGSRLSNKLYTLIMTDPDAPSPSEPTMREWLHWIVVDIPEGLDASKGKEIVPYMGPAPPIGIHRYVFALFQQRGGGPVSGEIRPPDARCNFSTRNFAAQNRLGLPVAAVYFNAQKEPASRRR</sequence>
<dbReference type="FunFam" id="3.90.280.10:FF:000001">
    <property type="entry name" value="Terminal flower 1"/>
    <property type="match status" value="1"/>
</dbReference>
<dbReference type="PROSITE" id="PS01220">
    <property type="entry name" value="PBP"/>
    <property type="match status" value="1"/>
</dbReference>
<dbReference type="AlphaFoldDB" id="A0A9Q0KVE1"/>
<proteinExistence type="inferred from homology"/>
<dbReference type="EMBL" id="JAMYWD010000003">
    <property type="protein sequence ID" value="KAJ4977411.1"/>
    <property type="molecule type" value="Genomic_DNA"/>
</dbReference>
<dbReference type="Pfam" id="PF01161">
    <property type="entry name" value="PBP"/>
    <property type="match status" value="1"/>
</dbReference>
<name>A0A9Q0KVE1_9MAGN</name>
<dbReference type="CDD" id="cd00866">
    <property type="entry name" value="PEBP_euk"/>
    <property type="match status" value="1"/>
</dbReference>
<reference evidence="2" key="1">
    <citation type="journal article" date="2023" name="Plant J.">
        <title>The genome of the king protea, Protea cynaroides.</title>
        <authorList>
            <person name="Chang J."/>
            <person name="Duong T.A."/>
            <person name="Schoeman C."/>
            <person name="Ma X."/>
            <person name="Roodt D."/>
            <person name="Barker N."/>
            <person name="Li Z."/>
            <person name="Van de Peer Y."/>
            <person name="Mizrachi E."/>
        </authorList>
    </citation>
    <scope>NUCLEOTIDE SEQUENCE</scope>
    <source>
        <tissue evidence="2">Young leaves</tissue>
    </source>
</reference>
<gene>
    <name evidence="2" type="ORF">NE237_002517</name>
</gene>
<keyword evidence="3" id="KW-1185">Reference proteome</keyword>